<reference evidence="2 3" key="1">
    <citation type="submission" date="2023-06" db="EMBL/GenBank/DDBJ databases">
        <title>Roseiconus lacunae JC819 isolated from Gulf of Mannar region, Tamil Nadu.</title>
        <authorList>
            <person name="Pk S."/>
            <person name="Ch S."/>
            <person name="Ch V.R."/>
        </authorList>
    </citation>
    <scope>NUCLEOTIDE SEQUENCE [LARGE SCALE GENOMIC DNA]</scope>
    <source>
        <strain evidence="2 3">JC819</strain>
    </source>
</reference>
<evidence type="ECO:0000313" key="3">
    <source>
        <dbReference type="Proteomes" id="UP001239462"/>
    </source>
</evidence>
<evidence type="ECO:0000313" key="2">
    <source>
        <dbReference type="EMBL" id="MDM4018269.1"/>
    </source>
</evidence>
<accession>A0ABT7PP31</accession>
<organism evidence="2 3">
    <name type="scientific">Roseiconus lacunae</name>
    <dbReference type="NCBI Taxonomy" id="2605694"/>
    <lineage>
        <taxon>Bacteria</taxon>
        <taxon>Pseudomonadati</taxon>
        <taxon>Planctomycetota</taxon>
        <taxon>Planctomycetia</taxon>
        <taxon>Pirellulales</taxon>
        <taxon>Pirellulaceae</taxon>
        <taxon>Roseiconus</taxon>
    </lineage>
</organism>
<proteinExistence type="predicted"/>
<comment type="caution">
    <text evidence="2">The sequence shown here is derived from an EMBL/GenBank/DDBJ whole genome shotgun (WGS) entry which is preliminary data.</text>
</comment>
<dbReference type="EMBL" id="JASZZN010000020">
    <property type="protein sequence ID" value="MDM4018269.1"/>
    <property type="molecule type" value="Genomic_DNA"/>
</dbReference>
<sequence>MQEKRPNNDVRSNKSVSDLENKILDHLTTDRNKDGEVNPVFPTDFSASGSGKGGGGNVASIEQ</sequence>
<protein>
    <submittedName>
        <fullName evidence="2">Uncharacterized protein</fullName>
    </submittedName>
</protein>
<gene>
    <name evidence="2" type="ORF">QTN89_22655</name>
</gene>
<dbReference type="Proteomes" id="UP001239462">
    <property type="component" value="Unassembled WGS sequence"/>
</dbReference>
<name>A0ABT7PP31_9BACT</name>
<evidence type="ECO:0000256" key="1">
    <source>
        <dbReference type="SAM" id="MobiDB-lite"/>
    </source>
</evidence>
<keyword evidence="3" id="KW-1185">Reference proteome</keyword>
<feature type="region of interest" description="Disordered" evidence="1">
    <location>
        <begin position="1"/>
        <end position="63"/>
    </location>
</feature>
<dbReference type="RefSeq" id="WP_149494904.1">
    <property type="nucleotide sequence ID" value="NZ_CP141221.1"/>
</dbReference>
<feature type="compositionally biased region" description="Basic and acidic residues" evidence="1">
    <location>
        <begin position="1"/>
        <end position="36"/>
    </location>
</feature>